<feature type="compositionally biased region" description="Polar residues" evidence="1">
    <location>
        <begin position="165"/>
        <end position="181"/>
    </location>
</feature>
<dbReference type="EMBL" id="HBHX01070330">
    <property type="protein sequence ID" value="CAE0151213.1"/>
    <property type="molecule type" value="Transcribed_RNA"/>
</dbReference>
<reference evidence="2" key="1">
    <citation type="submission" date="2021-01" db="EMBL/GenBank/DDBJ databases">
        <authorList>
            <person name="Corre E."/>
            <person name="Pelletier E."/>
            <person name="Niang G."/>
            <person name="Scheremetjew M."/>
            <person name="Finn R."/>
            <person name="Kale V."/>
            <person name="Holt S."/>
            <person name="Cochrane G."/>
            <person name="Meng A."/>
            <person name="Brown T."/>
            <person name="Cohen L."/>
        </authorList>
    </citation>
    <scope>NUCLEOTIDE SEQUENCE</scope>
    <source>
        <strain evidence="2">CCMP281</strain>
    </source>
</reference>
<dbReference type="AlphaFoldDB" id="A0A7S3FIN6"/>
<evidence type="ECO:0000256" key="1">
    <source>
        <dbReference type="SAM" id="MobiDB-lite"/>
    </source>
</evidence>
<proteinExistence type="predicted"/>
<name>A0A7S3FIN6_9EUKA</name>
<gene>
    <name evidence="2" type="ORF">HERI1096_LOCUS38822</name>
</gene>
<evidence type="ECO:0000313" key="2">
    <source>
        <dbReference type="EMBL" id="CAE0151213.1"/>
    </source>
</evidence>
<protein>
    <submittedName>
        <fullName evidence="2">Uncharacterized protein</fullName>
    </submittedName>
</protein>
<feature type="region of interest" description="Disordered" evidence="1">
    <location>
        <begin position="159"/>
        <end position="206"/>
    </location>
</feature>
<sequence length="206" mass="22807">MNRLRTHARRHGLQWAVGGWSEKCRTASAARAHVRQLVSAALKVWSRAGLAAAWREWRESAARLRFARDLMVEAVDHHATHNIVNSFRAWRRWLRALNELFAQGAGVLRVSSPTSAQRGGVGVAPVRDAQYQSPSTELPASLSLKERRLQIEHELKGFSPVPTAGQLSGTSAARTTAQSPTRAPVPRTIHTGPPRMRFHGALPRAR</sequence>
<accession>A0A7S3FIN6</accession>
<organism evidence="2">
    <name type="scientific">Haptolina ericina</name>
    <dbReference type="NCBI Taxonomy" id="156174"/>
    <lineage>
        <taxon>Eukaryota</taxon>
        <taxon>Haptista</taxon>
        <taxon>Haptophyta</taxon>
        <taxon>Prymnesiophyceae</taxon>
        <taxon>Prymnesiales</taxon>
        <taxon>Prymnesiaceae</taxon>
        <taxon>Haptolina</taxon>
    </lineage>
</organism>